<dbReference type="EMBL" id="JABDJR010000087">
    <property type="protein sequence ID" value="NNF05606.1"/>
    <property type="molecule type" value="Genomic_DNA"/>
</dbReference>
<dbReference type="CDD" id="cd02968">
    <property type="entry name" value="SCO"/>
    <property type="match status" value="1"/>
</dbReference>
<sequence>MKPILTLAFLGILTLAGLLFAWSKINQPDILPVLGTAPSFTLTQADGSTFSSDELAGDVWLADFFFTSCGSICPTLTARMSELEDTFEGLNGWKLISISVDPENDTPEVLSEYAREHDANPENWIFLTGEKDEVHELVRKGFLQPVEEVTNQPEPILHTSRIVLVDREGRFRGFYDALDPESVVELTLDSVRLIENREP</sequence>
<proteinExistence type="inferred from homology"/>
<keyword evidence="3" id="KW-0479">Metal-binding</keyword>
<protein>
    <submittedName>
        <fullName evidence="6">SCO family protein</fullName>
    </submittedName>
</protein>
<dbReference type="Proteomes" id="UP000547674">
    <property type="component" value="Unassembled WGS sequence"/>
</dbReference>
<dbReference type="SUPFAM" id="SSF52833">
    <property type="entry name" value="Thioredoxin-like"/>
    <property type="match status" value="1"/>
</dbReference>
<feature type="binding site" evidence="3">
    <location>
        <position position="158"/>
    </location>
    <ligand>
        <name>Cu cation</name>
        <dbReference type="ChEBI" id="CHEBI:23378"/>
    </ligand>
</feature>
<evidence type="ECO:0000256" key="1">
    <source>
        <dbReference type="ARBA" id="ARBA00010996"/>
    </source>
</evidence>
<evidence type="ECO:0000313" key="7">
    <source>
        <dbReference type="Proteomes" id="UP000547674"/>
    </source>
</evidence>
<feature type="binding site" evidence="3">
    <location>
        <position position="69"/>
    </location>
    <ligand>
        <name>Cu cation</name>
        <dbReference type="ChEBI" id="CHEBI:23378"/>
    </ligand>
</feature>
<dbReference type="InterPro" id="IPR013766">
    <property type="entry name" value="Thioredoxin_domain"/>
</dbReference>
<comment type="similarity">
    <text evidence="1">Belongs to the SCO1/2 family.</text>
</comment>
<organism evidence="6 7">
    <name type="scientific">Eiseniibacteriota bacterium</name>
    <dbReference type="NCBI Taxonomy" id="2212470"/>
    <lineage>
        <taxon>Bacteria</taxon>
        <taxon>Candidatus Eiseniibacteriota</taxon>
    </lineage>
</organism>
<evidence type="ECO:0000256" key="4">
    <source>
        <dbReference type="PIRSR" id="PIRSR603782-2"/>
    </source>
</evidence>
<feature type="disulfide bond" description="Redox-active" evidence="4">
    <location>
        <begin position="69"/>
        <end position="73"/>
    </location>
</feature>
<dbReference type="PROSITE" id="PS51352">
    <property type="entry name" value="THIOREDOXIN_2"/>
    <property type="match status" value="1"/>
</dbReference>
<keyword evidence="2 3" id="KW-0186">Copper</keyword>
<evidence type="ECO:0000256" key="3">
    <source>
        <dbReference type="PIRSR" id="PIRSR603782-1"/>
    </source>
</evidence>
<feature type="domain" description="Thioredoxin" evidence="5">
    <location>
        <begin position="31"/>
        <end position="193"/>
    </location>
</feature>
<dbReference type="Gene3D" id="3.40.30.10">
    <property type="entry name" value="Glutaredoxin"/>
    <property type="match status" value="1"/>
</dbReference>
<feature type="binding site" evidence="3">
    <location>
        <position position="73"/>
    </location>
    <ligand>
        <name>Cu cation</name>
        <dbReference type="ChEBI" id="CHEBI:23378"/>
    </ligand>
</feature>
<dbReference type="PANTHER" id="PTHR12151">
    <property type="entry name" value="ELECTRON TRANSPORT PROTIN SCO1/SENC FAMILY MEMBER"/>
    <property type="match status" value="1"/>
</dbReference>
<name>A0A7Y2E5N8_UNCEI</name>
<dbReference type="InterPro" id="IPR036249">
    <property type="entry name" value="Thioredoxin-like_sf"/>
</dbReference>
<comment type="caution">
    <text evidence="6">The sequence shown here is derived from an EMBL/GenBank/DDBJ whole genome shotgun (WGS) entry which is preliminary data.</text>
</comment>
<evidence type="ECO:0000256" key="2">
    <source>
        <dbReference type="ARBA" id="ARBA00023008"/>
    </source>
</evidence>
<reference evidence="6 7" key="1">
    <citation type="submission" date="2020-03" db="EMBL/GenBank/DDBJ databases">
        <title>Metabolic flexibility allows generalist bacteria to become dominant in a frequently disturbed ecosystem.</title>
        <authorList>
            <person name="Chen Y.-J."/>
            <person name="Leung P.M."/>
            <person name="Bay S.K."/>
            <person name="Hugenholtz P."/>
            <person name="Kessler A.J."/>
            <person name="Shelley G."/>
            <person name="Waite D.W."/>
            <person name="Cook P.L."/>
            <person name="Greening C."/>
        </authorList>
    </citation>
    <scope>NUCLEOTIDE SEQUENCE [LARGE SCALE GENOMIC DNA]</scope>
    <source>
        <strain evidence="6">SS_bin_28</strain>
    </source>
</reference>
<dbReference type="Pfam" id="PF02630">
    <property type="entry name" value="SCO1-SenC"/>
    <property type="match status" value="1"/>
</dbReference>
<dbReference type="AlphaFoldDB" id="A0A7Y2E5N8"/>
<evidence type="ECO:0000259" key="5">
    <source>
        <dbReference type="PROSITE" id="PS51352"/>
    </source>
</evidence>
<accession>A0A7Y2E5N8</accession>
<dbReference type="GO" id="GO:0046872">
    <property type="term" value="F:metal ion binding"/>
    <property type="evidence" value="ECO:0007669"/>
    <property type="project" value="UniProtKB-KW"/>
</dbReference>
<dbReference type="InterPro" id="IPR003782">
    <property type="entry name" value="SCO1/SenC"/>
</dbReference>
<dbReference type="PANTHER" id="PTHR12151:SF25">
    <property type="entry name" value="LINALOOL DEHYDRATASE_ISOMERASE DOMAIN-CONTAINING PROTEIN"/>
    <property type="match status" value="1"/>
</dbReference>
<gene>
    <name evidence="6" type="ORF">HKN21_02485</name>
</gene>
<evidence type="ECO:0000313" key="6">
    <source>
        <dbReference type="EMBL" id="NNF05606.1"/>
    </source>
</evidence>
<keyword evidence="4" id="KW-1015">Disulfide bond</keyword>